<dbReference type="AlphaFoldDB" id="A0ABD2QGX6"/>
<keyword evidence="13" id="KW-1185">Reference proteome</keyword>
<dbReference type="InterPro" id="IPR027417">
    <property type="entry name" value="P-loop_NTPase"/>
</dbReference>
<dbReference type="GO" id="GO:0005524">
    <property type="term" value="F:ATP binding"/>
    <property type="evidence" value="ECO:0007669"/>
    <property type="project" value="UniProtKB-KW"/>
</dbReference>
<evidence type="ECO:0000259" key="9">
    <source>
        <dbReference type="PROSITE" id="PS51192"/>
    </source>
</evidence>
<gene>
    <name evidence="12" type="ORF">Ciccas_003348</name>
</gene>
<feature type="domain" description="Helicase ATP-binding" evidence="9">
    <location>
        <begin position="32"/>
        <end position="221"/>
    </location>
</feature>
<reference evidence="12 13" key="1">
    <citation type="submission" date="2024-11" db="EMBL/GenBank/DDBJ databases">
        <title>Adaptive evolution of stress response genes in parasites aligns with host niche diversity.</title>
        <authorList>
            <person name="Hahn C."/>
            <person name="Resl P."/>
        </authorList>
    </citation>
    <scope>NUCLEOTIDE SEQUENCE [LARGE SCALE GENOMIC DNA]</scope>
    <source>
        <strain evidence="12">EGGRZ-B1_66</strain>
        <tissue evidence="12">Body</tissue>
    </source>
</reference>
<dbReference type="Pfam" id="PF00270">
    <property type="entry name" value="DEAD"/>
    <property type="match status" value="1"/>
</dbReference>
<dbReference type="EC" id="3.6.4.13" evidence="1"/>
<dbReference type="PROSITE" id="PS51195">
    <property type="entry name" value="Q_MOTIF"/>
    <property type="match status" value="1"/>
</dbReference>
<dbReference type="PROSITE" id="PS51192">
    <property type="entry name" value="HELICASE_ATP_BIND_1"/>
    <property type="match status" value="1"/>
</dbReference>
<dbReference type="Pfam" id="PF00271">
    <property type="entry name" value="Helicase_C"/>
    <property type="match status" value="1"/>
</dbReference>
<keyword evidence="5 7" id="KW-0067">ATP-binding</keyword>
<evidence type="ECO:0000259" key="11">
    <source>
        <dbReference type="PROSITE" id="PS51195"/>
    </source>
</evidence>
<dbReference type="CDD" id="cd18787">
    <property type="entry name" value="SF2_C_DEAD"/>
    <property type="match status" value="1"/>
</dbReference>
<keyword evidence="4 7" id="KW-0347">Helicase</keyword>
<evidence type="ECO:0000313" key="13">
    <source>
        <dbReference type="Proteomes" id="UP001626550"/>
    </source>
</evidence>
<dbReference type="GO" id="GO:0016787">
    <property type="term" value="F:hydrolase activity"/>
    <property type="evidence" value="ECO:0007669"/>
    <property type="project" value="UniProtKB-KW"/>
</dbReference>
<dbReference type="InterPro" id="IPR014014">
    <property type="entry name" value="RNA_helicase_DEAD_Q_motif"/>
</dbReference>
<evidence type="ECO:0000256" key="3">
    <source>
        <dbReference type="ARBA" id="ARBA00022801"/>
    </source>
</evidence>
<feature type="domain" description="Helicase C-terminal" evidence="10">
    <location>
        <begin position="267"/>
        <end position="414"/>
    </location>
</feature>
<dbReference type="SMART" id="SM00487">
    <property type="entry name" value="DEXDc"/>
    <property type="match status" value="1"/>
</dbReference>
<dbReference type="PANTHER" id="PTHR47959">
    <property type="entry name" value="ATP-DEPENDENT RNA HELICASE RHLE-RELATED"/>
    <property type="match status" value="1"/>
</dbReference>
<dbReference type="SMART" id="SM00490">
    <property type="entry name" value="HELICc"/>
    <property type="match status" value="1"/>
</dbReference>
<feature type="short sequence motif" description="Q motif" evidence="6">
    <location>
        <begin position="1"/>
        <end position="29"/>
    </location>
</feature>
<organism evidence="12 13">
    <name type="scientific">Cichlidogyrus casuarinus</name>
    <dbReference type="NCBI Taxonomy" id="1844966"/>
    <lineage>
        <taxon>Eukaryota</taxon>
        <taxon>Metazoa</taxon>
        <taxon>Spiralia</taxon>
        <taxon>Lophotrochozoa</taxon>
        <taxon>Platyhelminthes</taxon>
        <taxon>Monogenea</taxon>
        <taxon>Monopisthocotylea</taxon>
        <taxon>Dactylogyridea</taxon>
        <taxon>Ancyrocephalidae</taxon>
        <taxon>Cichlidogyrus</taxon>
    </lineage>
</organism>
<dbReference type="InterPro" id="IPR050079">
    <property type="entry name" value="DEAD_box_RNA_helicase"/>
</dbReference>
<evidence type="ECO:0000256" key="4">
    <source>
        <dbReference type="ARBA" id="ARBA00022806"/>
    </source>
</evidence>
<protein>
    <recommendedName>
        <fullName evidence="1">RNA helicase</fullName>
        <ecNumber evidence="1">3.6.4.13</ecNumber>
    </recommendedName>
</protein>
<dbReference type="InterPro" id="IPR001650">
    <property type="entry name" value="Helicase_C-like"/>
</dbReference>
<dbReference type="SUPFAM" id="SSF52540">
    <property type="entry name" value="P-loop containing nucleoside triphosphate hydrolases"/>
    <property type="match status" value="1"/>
</dbReference>
<evidence type="ECO:0000256" key="7">
    <source>
        <dbReference type="RuleBase" id="RU000492"/>
    </source>
</evidence>
<dbReference type="Proteomes" id="UP001626550">
    <property type="component" value="Unassembled WGS sequence"/>
</dbReference>
<evidence type="ECO:0000259" key="10">
    <source>
        <dbReference type="PROSITE" id="PS51194"/>
    </source>
</evidence>
<comment type="caution">
    <text evidence="12">The sequence shown here is derived from an EMBL/GenBank/DDBJ whole genome shotgun (WGS) entry which is preliminary data.</text>
</comment>
<dbReference type="InterPro" id="IPR000629">
    <property type="entry name" value="RNA-helicase_DEAD-box_CS"/>
</dbReference>
<sequence>MSFKKLGVCKEIIKILLDKGISKPTEVQSGCIPSILSGQDVVACAKTGSGKTATFLIPIIQSLMQELVPMYALVLSPTRELAHQIAEQAAGLNLVNGNSICTVETITGGRDLVRQGLQLARGPHIVIATPGRLADLLRTKLAQDECEEVEDVEKNPEWTLARTKILVMDEADRLLEDAFGDDLSLIVSTLSKNRQTLLFSATLTDAVHTACQNVIELAEKNQTRPPLIWQPAKKCETDTSSGVTVETLSEYYVLMRAEHKDTFLVHILNQYLEEHPHSLIIVFTNKCKWCHLLGFILKKVGINSVLLHSAMKQKDRIASLNSFKSSQARVLIATDLASRGLDIPTVDAVINHHVPLYPKEYVHRVGRTARAGKSGIAITLADMYEIDRLEEIQRFIGKKMAKYETDDKQVAKIIAEVTIARRDAERHLDSIRFDEKQDIEKAKRILKSGNNKAKDDSSTPRHKKSKTSDLSIQ</sequence>
<feature type="domain" description="DEAD-box RNA helicase Q" evidence="11">
    <location>
        <begin position="1"/>
        <end position="29"/>
    </location>
</feature>
<dbReference type="GO" id="GO:0003724">
    <property type="term" value="F:RNA helicase activity"/>
    <property type="evidence" value="ECO:0007669"/>
    <property type="project" value="UniProtKB-EC"/>
</dbReference>
<dbReference type="PROSITE" id="PS00039">
    <property type="entry name" value="DEAD_ATP_HELICASE"/>
    <property type="match status" value="1"/>
</dbReference>
<proteinExistence type="inferred from homology"/>
<keyword evidence="3 7" id="KW-0378">Hydrolase</keyword>
<comment type="similarity">
    <text evidence="7">Belongs to the DEAD box helicase family.</text>
</comment>
<dbReference type="InterPro" id="IPR011545">
    <property type="entry name" value="DEAD/DEAH_box_helicase_dom"/>
</dbReference>
<dbReference type="PROSITE" id="PS51194">
    <property type="entry name" value="HELICASE_CTER"/>
    <property type="match status" value="1"/>
</dbReference>
<name>A0ABD2QGX6_9PLAT</name>
<feature type="region of interest" description="Disordered" evidence="8">
    <location>
        <begin position="445"/>
        <end position="473"/>
    </location>
</feature>
<evidence type="ECO:0000256" key="8">
    <source>
        <dbReference type="SAM" id="MobiDB-lite"/>
    </source>
</evidence>
<dbReference type="InterPro" id="IPR014001">
    <property type="entry name" value="Helicase_ATP-bd"/>
</dbReference>
<evidence type="ECO:0000256" key="6">
    <source>
        <dbReference type="PROSITE-ProRule" id="PRU00552"/>
    </source>
</evidence>
<dbReference type="PANTHER" id="PTHR47959:SF24">
    <property type="entry name" value="ATP-DEPENDENT RNA HELICASE"/>
    <property type="match status" value="1"/>
</dbReference>
<evidence type="ECO:0000256" key="1">
    <source>
        <dbReference type="ARBA" id="ARBA00012552"/>
    </source>
</evidence>
<accession>A0ABD2QGX6</accession>
<evidence type="ECO:0000313" key="12">
    <source>
        <dbReference type="EMBL" id="KAL3317996.1"/>
    </source>
</evidence>
<evidence type="ECO:0000256" key="5">
    <source>
        <dbReference type="ARBA" id="ARBA00022840"/>
    </source>
</evidence>
<dbReference type="Gene3D" id="3.40.50.300">
    <property type="entry name" value="P-loop containing nucleotide triphosphate hydrolases"/>
    <property type="match status" value="2"/>
</dbReference>
<dbReference type="EMBL" id="JBJKFK010000301">
    <property type="protein sequence ID" value="KAL3317996.1"/>
    <property type="molecule type" value="Genomic_DNA"/>
</dbReference>
<keyword evidence="2 7" id="KW-0547">Nucleotide-binding</keyword>
<evidence type="ECO:0000256" key="2">
    <source>
        <dbReference type="ARBA" id="ARBA00022741"/>
    </source>
</evidence>